<gene>
    <name evidence="3" type="ORF">S06H3_33782</name>
</gene>
<accession>X1P1B6</accession>
<sequence length="256" mass="29146">AGVKRAVIMGQDMTRIWNSSCGEEYVLECARRYPDFFLALTSVEPVDTYGRFNKAALVYFEKTVRKNGFSGLLLTPPYGRFCSDDPAVYPFYEKAVELNVVVQFHHCAQLGPVALAPLKYANPVSLNNVLVDFPDLKVVVEHLNYPWYEELFFMMASDPNVYADIAMTYDRPNILTWNLVKAKEFGVIDRIMYASDYWVASQGVFSKDPGGDMKKWISFVKTGLNEIAEKSGWPTFSKEEIDGILYKNTARLYSLD</sequence>
<keyword evidence="1" id="KW-0456">Lyase</keyword>
<reference evidence="3" key="1">
    <citation type="journal article" date="2014" name="Front. Microbiol.">
        <title>High frequency of phylogenetically diverse reductive dehalogenase-homologous genes in deep subseafloor sedimentary metagenomes.</title>
        <authorList>
            <person name="Kawai M."/>
            <person name="Futagami T."/>
            <person name="Toyoda A."/>
            <person name="Takaki Y."/>
            <person name="Nishi S."/>
            <person name="Hori S."/>
            <person name="Arai W."/>
            <person name="Tsubouchi T."/>
            <person name="Morono Y."/>
            <person name="Uchiyama I."/>
            <person name="Ito T."/>
            <person name="Fujiyama A."/>
            <person name="Inagaki F."/>
            <person name="Takami H."/>
        </authorList>
    </citation>
    <scope>NUCLEOTIDE SEQUENCE</scope>
    <source>
        <strain evidence="3">Expedition CK06-06</strain>
    </source>
</reference>
<dbReference type="GO" id="GO:0016831">
    <property type="term" value="F:carboxy-lyase activity"/>
    <property type="evidence" value="ECO:0007669"/>
    <property type="project" value="InterPro"/>
</dbReference>
<dbReference type="InterPro" id="IPR006680">
    <property type="entry name" value="Amidohydro-rel"/>
</dbReference>
<protein>
    <recommendedName>
        <fullName evidence="2">Amidohydrolase-related domain-containing protein</fullName>
    </recommendedName>
</protein>
<evidence type="ECO:0000259" key="2">
    <source>
        <dbReference type="Pfam" id="PF04909"/>
    </source>
</evidence>
<feature type="non-terminal residue" evidence="3">
    <location>
        <position position="1"/>
    </location>
</feature>
<name>X1P1B6_9ZZZZ</name>
<proteinExistence type="predicted"/>
<dbReference type="Gene3D" id="3.20.20.140">
    <property type="entry name" value="Metal-dependent hydrolases"/>
    <property type="match status" value="1"/>
</dbReference>
<comment type="caution">
    <text evidence="3">The sequence shown here is derived from an EMBL/GenBank/DDBJ whole genome shotgun (WGS) entry which is preliminary data.</text>
</comment>
<dbReference type="InterPro" id="IPR032466">
    <property type="entry name" value="Metal_Hydrolase"/>
</dbReference>
<dbReference type="SUPFAM" id="SSF51556">
    <property type="entry name" value="Metallo-dependent hydrolases"/>
    <property type="match status" value="1"/>
</dbReference>
<dbReference type="GO" id="GO:0016787">
    <property type="term" value="F:hydrolase activity"/>
    <property type="evidence" value="ECO:0007669"/>
    <property type="project" value="InterPro"/>
</dbReference>
<dbReference type="EMBL" id="BARV01020201">
    <property type="protein sequence ID" value="GAI24704.1"/>
    <property type="molecule type" value="Genomic_DNA"/>
</dbReference>
<evidence type="ECO:0000256" key="1">
    <source>
        <dbReference type="ARBA" id="ARBA00023239"/>
    </source>
</evidence>
<dbReference type="Pfam" id="PF04909">
    <property type="entry name" value="Amidohydro_2"/>
    <property type="match status" value="1"/>
</dbReference>
<evidence type="ECO:0000313" key="3">
    <source>
        <dbReference type="EMBL" id="GAI24704.1"/>
    </source>
</evidence>
<organism evidence="3">
    <name type="scientific">marine sediment metagenome</name>
    <dbReference type="NCBI Taxonomy" id="412755"/>
    <lineage>
        <taxon>unclassified sequences</taxon>
        <taxon>metagenomes</taxon>
        <taxon>ecological metagenomes</taxon>
    </lineage>
</organism>
<dbReference type="InterPro" id="IPR032465">
    <property type="entry name" value="ACMSD"/>
</dbReference>
<dbReference type="AlphaFoldDB" id="X1P1B6"/>
<feature type="domain" description="Amidohydrolase-related" evidence="2">
    <location>
        <begin position="20"/>
        <end position="254"/>
    </location>
</feature>
<dbReference type="PANTHER" id="PTHR21240">
    <property type="entry name" value="2-AMINO-3-CARBOXYLMUCONATE-6-SEMIALDEHYDE DECARBOXYLASE"/>
    <property type="match status" value="1"/>
</dbReference>